<dbReference type="GO" id="GO:0016757">
    <property type="term" value="F:glycosyltransferase activity"/>
    <property type="evidence" value="ECO:0007669"/>
    <property type="project" value="TreeGrafter"/>
</dbReference>
<evidence type="ECO:0000313" key="4">
    <source>
        <dbReference type="EMBL" id="CCO14374.1"/>
    </source>
</evidence>
<evidence type="ECO:0000313" key="5">
    <source>
        <dbReference type="Proteomes" id="UP000198341"/>
    </source>
</evidence>
<feature type="domain" description="Nucleotide-diphospho-sugar transferase" evidence="3">
    <location>
        <begin position="185"/>
        <end position="392"/>
    </location>
</feature>
<dbReference type="AlphaFoldDB" id="K8E9Q4"/>
<dbReference type="Pfam" id="PF03407">
    <property type="entry name" value="Nucleotid_trans"/>
    <property type="match status" value="1"/>
</dbReference>
<dbReference type="PANTHER" id="PTHR47032">
    <property type="entry name" value="UDP-D-XYLOSE:L-FUCOSE ALPHA-1,3-D-XYLOSYLTRANSFERASE-RELATED"/>
    <property type="match status" value="1"/>
</dbReference>
<feature type="region of interest" description="Disordered" evidence="1">
    <location>
        <begin position="1"/>
        <end position="39"/>
    </location>
</feature>
<feature type="transmembrane region" description="Helical" evidence="2">
    <location>
        <begin position="55"/>
        <end position="73"/>
    </location>
</feature>
<evidence type="ECO:0000256" key="1">
    <source>
        <dbReference type="SAM" id="MobiDB-lite"/>
    </source>
</evidence>
<feature type="compositionally biased region" description="Low complexity" evidence="1">
    <location>
        <begin position="1"/>
        <end position="23"/>
    </location>
</feature>
<dbReference type="RefSeq" id="XP_007515495.1">
    <property type="nucleotide sequence ID" value="XM_007515433.1"/>
</dbReference>
<organism evidence="4 5">
    <name type="scientific">Bathycoccus prasinos</name>
    <dbReference type="NCBI Taxonomy" id="41875"/>
    <lineage>
        <taxon>Eukaryota</taxon>
        <taxon>Viridiplantae</taxon>
        <taxon>Chlorophyta</taxon>
        <taxon>Mamiellophyceae</taxon>
        <taxon>Mamiellales</taxon>
        <taxon>Bathycoccaceae</taxon>
        <taxon>Bathycoccus</taxon>
    </lineage>
</organism>
<dbReference type="KEGG" id="bpg:Bathy01g02180"/>
<keyword evidence="2" id="KW-0812">Transmembrane</keyword>
<gene>
    <name evidence="4" type="ORF">Bathy01g02180</name>
</gene>
<keyword evidence="2" id="KW-1133">Transmembrane helix</keyword>
<dbReference type="InterPro" id="IPR052636">
    <property type="entry name" value="UDP-D-xylose:L-fucose_XylT"/>
</dbReference>
<dbReference type="GeneID" id="19017953"/>
<sequence>MNTENAPLLATTTTSALESSNNNTKRRDDDAENERQEKRRTVFRASSSLLSLKHFGFGFVCTCALLVLGSAALSSSRAQKMTVSSSLGGHKGYSAPAIANGGGNTVGNFKDVAAGLLGNDHYESLGKKHLTNEEGEIKGLVKHVNKLVSASGGSKFRIITFCNHQYWFFANLMMLSLKNVAPGVLPYWTIVVADDQTKAYIQEQAKEYPIDIFVDKSLHDALHKGSKNADADELKSMLSWRRVHALYTLVNADYTAVFLEPDVVFTGNPMQTIHDQLLDHDVVVSSDYGFKSAAKKTVNTKMIMAKPSKEAKKLLNVWQKAEASYRGEDAERGFLEEHVIPKLSELSAKIGVADQSVVQNYITHINKKKDKNTAFFVTGTGCPDVNFKLNFLNQISQLVMPISSSVQMTVDYESVAEGCDVETRKKILGLRHDANSAA</sequence>
<dbReference type="OrthoDB" id="496324at2759"/>
<evidence type="ECO:0000259" key="3">
    <source>
        <dbReference type="Pfam" id="PF03407"/>
    </source>
</evidence>
<dbReference type="GO" id="GO:0005794">
    <property type="term" value="C:Golgi apparatus"/>
    <property type="evidence" value="ECO:0007669"/>
    <property type="project" value="TreeGrafter"/>
</dbReference>
<dbReference type="EMBL" id="FO082278">
    <property type="protein sequence ID" value="CCO14374.1"/>
    <property type="molecule type" value="Genomic_DNA"/>
</dbReference>
<proteinExistence type="predicted"/>
<protein>
    <recommendedName>
        <fullName evidence="3">Nucleotide-diphospho-sugar transferase domain-containing protein</fullName>
    </recommendedName>
</protein>
<reference evidence="4 5" key="1">
    <citation type="submission" date="2011-10" db="EMBL/GenBank/DDBJ databases">
        <authorList>
            <person name="Genoscope - CEA"/>
        </authorList>
    </citation>
    <scope>NUCLEOTIDE SEQUENCE [LARGE SCALE GENOMIC DNA]</scope>
    <source>
        <strain evidence="4 5">RCC 1105</strain>
    </source>
</reference>
<keyword evidence="2" id="KW-0472">Membrane</keyword>
<dbReference type="PANTHER" id="PTHR47032:SF1">
    <property type="entry name" value="UDP-D-XYLOSE:L-FUCOSE ALPHA-1,3-D-XYLOSYLTRANSFERASE-RELATED"/>
    <property type="match status" value="1"/>
</dbReference>
<evidence type="ECO:0000256" key="2">
    <source>
        <dbReference type="SAM" id="Phobius"/>
    </source>
</evidence>
<name>K8E9Q4_9CHLO</name>
<keyword evidence="5" id="KW-1185">Reference proteome</keyword>
<feature type="compositionally biased region" description="Basic and acidic residues" evidence="1">
    <location>
        <begin position="25"/>
        <end position="39"/>
    </location>
</feature>
<dbReference type="InterPro" id="IPR005069">
    <property type="entry name" value="Nucl-diP-sugar_transferase"/>
</dbReference>
<accession>K8E9Q4</accession>
<dbReference type="Proteomes" id="UP000198341">
    <property type="component" value="Chromosome 1"/>
</dbReference>